<dbReference type="EMBL" id="UOET01000544">
    <property type="protein sequence ID" value="VAW30607.1"/>
    <property type="molecule type" value="Genomic_DNA"/>
</dbReference>
<sequence length="186" mass="21526">MLIIGITGTLGAGKGTIVEYLKEKKNFRHYSVREYLIKEIEKQGLPVNRDSMTSVANRLRSEHHPAYIVEALYKQAAMTGKNAVIESIRTPGEVDFLRKQGNFYLFAVDADPKIRYERIRKRGSETDHIDFDTFTANEQREMTNLPSKLHNSTYYHNRSFTCYYTYPLPARSRFKAPVICFMGKQS</sequence>
<dbReference type="Pfam" id="PF13238">
    <property type="entry name" value="AAA_18"/>
    <property type="match status" value="1"/>
</dbReference>
<reference evidence="1" key="1">
    <citation type="submission" date="2018-06" db="EMBL/GenBank/DDBJ databases">
        <authorList>
            <person name="Zhirakovskaya E."/>
        </authorList>
    </citation>
    <scope>NUCLEOTIDE SEQUENCE</scope>
</reference>
<name>A0A3B0UYP6_9ZZZZ</name>
<protein>
    <recommendedName>
        <fullName evidence="2">Dephospho-CoA kinase</fullName>
    </recommendedName>
</protein>
<dbReference type="PANTHER" id="PTHR41930">
    <property type="entry name" value="UPF0200 PROTEIN MJ1399"/>
    <property type="match status" value="1"/>
</dbReference>
<dbReference type="PANTHER" id="PTHR41930:SF1">
    <property type="entry name" value="DEPHOSPHO-COA KINASE"/>
    <property type="match status" value="1"/>
</dbReference>
<dbReference type="SUPFAM" id="SSF52540">
    <property type="entry name" value="P-loop containing nucleoside triphosphate hydrolases"/>
    <property type="match status" value="1"/>
</dbReference>
<dbReference type="AlphaFoldDB" id="A0A3B0UYP6"/>
<organism evidence="1">
    <name type="scientific">hydrothermal vent metagenome</name>
    <dbReference type="NCBI Taxonomy" id="652676"/>
    <lineage>
        <taxon>unclassified sequences</taxon>
        <taxon>metagenomes</taxon>
        <taxon>ecological metagenomes</taxon>
    </lineage>
</organism>
<evidence type="ECO:0000313" key="1">
    <source>
        <dbReference type="EMBL" id="VAW30607.1"/>
    </source>
</evidence>
<dbReference type="InterPro" id="IPR027417">
    <property type="entry name" value="P-loop_NTPase"/>
</dbReference>
<evidence type="ECO:0008006" key="2">
    <source>
        <dbReference type="Google" id="ProtNLM"/>
    </source>
</evidence>
<proteinExistence type="predicted"/>
<gene>
    <name evidence="1" type="ORF">MNBD_BACTEROID07-777</name>
</gene>
<accession>A0A3B0UYP6</accession>
<dbReference type="Gene3D" id="3.40.50.300">
    <property type="entry name" value="P-loop containing nucleotide triphosphate hydrolases"/>
    <property type="match status" value="1"/>
</dbReference>